<evidence type="ECO:0000313" key="2">
    <source>
        <dbReference type="EMBL" id="QHU13884.1"/>
    </source>
</evidence>
<organism evidence="2">
    <name type="scientific">viral metagenome</name>
    <dbReference type="NCBI Taxonomy" id="1070528"/>
    <lineage>
        <taxon>unclassified sequences</taxon>
        <taxon>metagenomes</taxon>
        <taxon>organismal metagenomes</taxon>
    </lineage>
</organism>
<evidence type="ECO:0000256" key="1">
    <source>
        <dbReference type="SAM" id="Phobius"/>
    </source>
</evidence>
<keyword evidence="1" id="KW-0812">Transmembrane</keyword>
<keyword evidence="1" id="KW-0472">Membrane</keyword>
<dbReference type="EMBL" id="MN740827">
    <property type="protein sequence ID" value="QHU13884.1"/>
    <property type="molecule type" value="Genomic_DNA"/>
</dbReference>
<accession>A0A6C0KCI1</accession>
<dbReference type="AlphaFoldDB" id="A0A6C0KCI1"/>
<sequence length="165" mass="18459">MATHYTNALPSATLPDLTTNSFRITEPEAEPLPVLNKEEVCQRLLGGCGNTDSTWSCGCRESVNGLRSQIDDTEKILLVYVKEAQTQIQTYHLDIFVGGLLIGVHLPKIGWMMLSYASTFPVLIAFQHPDLFIQLYKKKPEYSLLLVSGLIVCQAYAVYCLRSLF</sequence>
<feature type="transmembrane region" description="Helical" evidence="1">
    <location>
        <begin position="142"/>
        <end position="161"/>
    </location>
</feature>
<proteinExistence type="predicted"/>
<reference evidence="2" key="1">
    <citation type="journal article" date="2020" name="Nature">
        <title>Giant virus diversity and host interactions through global metagenomics.</title>
        <authorList>
            <person name="Schulz F."/>
            <person name="Roux S."/>
            <person name="Paez-Espino D."/>
            <person name="Jungbluth S."/>
            <person name="Walsh D.A."/>
            <person name="Denef V.J."/>
            <person name="McMahon K.D."/>
            <person name="Konstantinidis K.T."/>
            <person name="Eloe-Fadrosh E.A."/>
            <person name="Kyrpides N.C."/>
            <person name="Woyke T."/>
        </authorList>
    </citation>
    <scope>NUCLEOTIDE SEQUENCE</scope>
    <source>
        <strain evidence="2">GVMAG-S-1101182-85</strain>
    </source>
</reference>
<protein>
    <submittedName>
        <fullName evidence="2">Uncharacterized protein</fullName>
    </submittedName>
</protein>
<name>A0A6C0KCI1_9ZZZZ</name>
<keyword evidence="1" id="KW-1133">Transmembrane helix</keyword>